<sequence>MSFHYSDLVKSTHSSDEDSNSEGLTWIAPSEKHISEMPPALVESKIEFKPFLGVKTAFLEASLEFDVHPDDIYVCSLPKSGSSWTTTIAWLLTNNLDYDSIDTANRGTIMGDFDEIFNMEIASTKARELRENDESLSEAEAHHMAWHDVFSHLKAPRVFKSHSHSYFLPKGVWTKGARVIYVVRNFKDMAISAYHFAINFFHDNITVDDVVNGITNDVWYQSPQIDHILNYWKLRHLPNVSFVHYEDLVNDSFNTIKTISEFLGCCYTDEQLKVLTEFVSFKNMKKNKAINREEDVARMEEKFGKKRPNPGFTFLRKGKVGTYHEDLTEDQIKKFDDWIEEKLKDSDFRFKC</sequence>
<dbReference type="SUPFAM" id="SSF52540">
    <property type="entry name" value="P-loop containing nucleoside triphosphate hydrolases"/>
    <property type="match status" value="1"/>
</dbReference>
<evidence type="ECO:0000313" key="5">
    <source>
        <dbReference type="EMBL" id="KAJ6643608.1"/>
    </source>
</evidence>
<evidence type="ECO:0000256" key="2">
    <source>
        <dbReference type="ARBA" id="ARBA00022679"/>
    </source>
</evidence>
<feature type="region of interest" description="Disordered" evidence="3">
    <location>
        <begin position="1"/>
        <end position="23"/>
    </location>
</feature>
<evidence type="ECO:0000313" key="6">
    <source>
        <dbReference type="Proteomes" id="UP001151699"/>
    </source>
</evidence>
<proteinExistence type="inferred from homology"/>
<dbReference type="InterPro" id="IPR027417">
    <property type="entry name" value="P-loop_NTPase"/>
</dbReference>
<dbReference type="Proteomes" id="UP001151699">
    <property type="component" value="Chromosome B"/>
</dbReference>
<keyword evidence="6" id="KW-1185">Reference proteome</keyword>
<comment type="caution">
    <text evidence="5">The sequence shown here is derived from an EMBL/GenBank/DDBJ whole genome shotgun (WGS) entry which is preliminary data.</text>
</comment>
<protein>
    <submittedName>
        <fullName evidence="5">Amine sulfotransferase</fullName>
    </submittedName>
</protein>
<name>A0A9Q0N4W0_9DIPT</name>
<evidence type="ECO:0000256" key="1">
    <source>
        <dbReference type="ARBA" id="ARBA00005771"/>
    </source>
</evidence>
<keyword evidence="2" id="KW-0808">Transferase</keyword>
<dbReference type="Gene3D" id="3.40.50.300">
    <property type="entry name" value="P-loop containing nucleotide triphosphate hydrolases"/>
    <property type="match status" value="1"/>
</dbReference>
<dbReference type="InterPro" id="IPR000863">
    <property type="entry name" value="Sulfotransferase_dom"/>
</dbReference>
<evidence type="ECO:0000259" key="4">
    <source>
        <dbReference type="Pfam" id="PF00685"/>
    </source>
</evidence>
<gene>
    <name evidence="5" type="primary">Sult3a1</name>
    <name evidence="5" type="ORF">Bhyg_08571</name>
</gene>
<dbReference type="GO" id="GO:0008146">
    <property type="term" value="F:sulfotransferase activity"/>
    <property type="evidence" value="ECO:0007669"/>
    <property type="project" value="InterPro"/>
</dbReference>
<organism evidence="5 6">
    <name type="scientific">Pseudolycoriella hygida</name>
    <dbReference type="NCBI Taxonomy" id="35572"/>
    <lineage>
        <taxon>Eukaryota</taxon>
        <taxon>Metazoa</taxon>
        <taxon>Ecdysozoa</taxon>
        <taxon>Arthropoda</taxon>
        <taxon>Hexapoda</taxon>
        <taxon>Insecta</taxon>
        <taxon>Pterygota</taxon>
        <taxon>Neoptera</taxon>
        <taxon>Endopterygota</taxon>
        <taxon>Diptera</taxon>
        <taxon>Nematocera</taxon>
        <taxon>Sciaroidea</taxon>
        <taxon>Sciaridae</taxon>
        <taxon>Pseudolycoriella</taxon>
    </lineage>
</organism>
<feature type="domain" description="Sulfotransferase" evidence="4">
    <location>
        <begin position="69"/>
        <end position="346"/>
    </location>
</feature>
<evidence type="ECO:0000256" key="3">
    <source>
        <dbReference type="SAM" id="MobiDB-lite"/>
    </source>
</evidence>
<dbReference type="OrthoDB" id="205623at2759"/>
<reference evidence="5" key="1">
    <citation type="submission" date="2022-07" db="EMBL/GenBank/DDBJ databases">
        <authorList>
            <person name="Trinca V."/>
            <person name="Uliana J.V.C."/>
            <person name="Torres T.T."/>
            <person name="Ward R.J."/>
            <person name="Monesi N."/>
        </authorList>
    </citation>
    <scope>NUCLEOTIDE SEQUENCE</scope>
    <source>
        <strain evidence="5">HSMRA1968</strain>
        <tissue evidence="5">Whole embryos</tissue>
    </source>
</reference>
<comment type="similarity">
    <text evidence="1">Belongs to the sulfotransferase 1 family.</text>
</comment>
<accession>A0A9Q0N4W0</accession>
<dbReference type="PANTHER" id="PTHR11783">
    <property type="entry name" value="SULFOTRANSFERASE SULT"/>
    <property type="match status" value="1"/>
</dbReference>
<dbReference type="EMBL" id="WJQU01000002">
    <property type="protein sequence ID" value="KAJ6643608.1"/>
    <property type="molecule type" value="Genomic_DNA"/>
</dbReference>
<dbReference type="AlphaFoldDB" id="A0A9Q0N4W0"/>
<dbReference type="Pfam" id="PF00685">
    <property type="entry name" value="Sulfotransfer_1"/>
    <property type="match status" value="1"/>
</dbReference>